<dbReference type="PANTHER" id="PTHR43798:SF33">
    <property type="entry name" value="HYDROLASE, PUTATIVE (AFU_ORTHOLOGUE AFUA_2G14860)-RELATED"/>
    <property type="match status" value="1"/>
</dbReference>
<evidence type="ECO:0000259" key="1">
    <source>
        <dbReference type="Pfam" id="PF00561"/>
    </source>
</evidence>
<dbReference type="InterPro" id="IPR000073">
    <property type="entry name" value="AB_hydrolase_1"/>
</dbReference>
<dbReference type="EMBL" id="KQ965759">
    <property type="protein sequence ID" value="KXS15790.1"/>
    <property type="molecule type" value="Genomic_DNA"/>
</dbReference>
<sequence>MSALFPPLFSSESRQSLYADGGELVYELKRAASADARVVVLVPGMGDSRHEYRFLAPKLAAASLTVIVTELRGTGESSSSFASYTPEDVARDVIAILDAEHITSPVVFVGNSLAGASAVYAAAEYPDRVGAVVTLGGILKDNGVVFTTLFSLSTHLLFTSLWGAAAWSSFHATLFTSSHPPADLKEYIEKNKGYLVQDRGRIAAVGAFGRAPKNGCWARVGQVKQPVLLVCGDKDPDFGDATKETNAYKDAMTASKRCEVRMVPENGHYPHVEDPDIVFGHIMEFLKSEGVGMV</sequence>
<dbReference type="OMA" id="WFRPLSH"/>
<name>A0A139AGB0_GONPJ</name>
<protein>
    <submittedName>
        <fullName evidence="2">Alpha/beta-hydrolase</fullName>
    </submittedName>
</protein>
<proteinExistence type="predicted"/>
<reference evidence="2 3" key="1">
    <citation type="journal article" date="2015" name="Genome Biol. Evol.">
        <title>Phylogenomic analyses indicate that early fungi evolved digesting cell walls of algal ancestors of land plants.</title>
        <authorList>
            <person name="Chang Y."/>
            <person name="Wang S."/>
            <person name="Sekimoto S."/>
            <person name="Aerts A.L."/>
            <person name="Choi C."/>
            <person name="Clum A."/>
            <person name="LaButti K.M."/>
            <person name="Lindquist E.A."/>
            <person name="Yee Ngan C."/>
            <person name="Ohm R.A."/>
            <person name="Salamov A.A."/>
            <person name="Grigoriev I.V."/>
            <person name="Spatafora J.W."/>
            <person name="Berbee M.L."/>
        </authorList>
    </citation>
    <scope>NUCLEOTIDE SEQUENCE [LARGE SCALE GENOMIC DNA]</scope>
    <source>
        <strain evidence="2 3">JEL478</strain>
    </source>
</reference>
<accession>A0A139AGB0</accession>
<dbReference type="SUPFAM" id="SSF53474">
    <property type="entry name" value="alpha/beta-Hydrolases"/>
    <property type="match status" value="1"/>
</dbReference>
<feature type="domain" description="AB hydrolase-1" evidence="1">
    <location>
        <begin position="38"/>
        <end position="275"/>
    </location>
</feature>
<dbReference type="InterPro" id="IPR050266">
    <property type="entry name" value="AB_hydrolase_sf"/>
</dbReference>
<keyword evidence="3" id="KW-1185">Reference proteome</keyword>
<dbReference type="GO" id="GO:0016787">
    <property type="term" value="F:hydrolase activity"/>
    <property type="evidence" value="ECO:0007669"/>
    <property type="project" value="UniProtKB-KW"/>
</dbReference>
<dbReference type="PRINTS" id="PR00111">
    <property type="entry name" value="ABHYDROLASE"/>
</dbReference>
<dbReference type="InterPro" id="IPR029058">
    <property type="entry name" value="AB_hydrolase_fold"/>
</dbReference>
<dbReference type="OrthoDB" id="408373at2759"/>
<organism evidence="2 3">
    <name type="scientific">Gonapodya prolifera (strain JEL478)</name>
    <name type="common">Monoblepharis prolifera</name>
    <dbReference type="NCBI Taxonomy" id="1344416"/>
    <lineage>
        <taxon>Eukaryota</taxon>
        <taxon>Fungi</taxon>
        <taxon>Fungi incertae sedis</taxon>
        <taxon>Chytridiomycota</taxon>
        <taxon>Chytridiomycota incertae sedis</taxon>
        <taxon>Monoblepharidomycetes</taxon>
        <taxon>Monoblepharidales</taxon>
        <taxon>Gonapodyaceae</taxon>
        <taxon>Gonapodya</taxon>
    </lineage>
</organism>
<dbReference type="STRING" id="1344416.A0A139AGB0"/>
<dbReference type="Proteomes" id="UP000070544">
    <property type="component" value="Unassembled WGS sequence"/>
</dbReference>
<evidence type="ECO:0000313" key="2">
    <source>
        <dbReference type="EMBL" id="KXS15790.1"/>
    </source>
</evidence>
<dbReference type="GO" id="GO:0016020">
    <property type="term" value="C:membrane"/>
    <property type="evidence" value="ECO:0007669"/>
    <property type="project" value="TreeGrafter"/>
</dbReference>
<gene>
    <name evidence="2" type="ORF">M427DRAFT_155083</name>
</gene>
<dbReference type="Pfam" id="PF00561">
    <property type="entry name" value="Abhydrolase_1"/>
    <property type="match status" value="1"/>
</dbReference>
<dbReference type="Gene3D" id="3.40.50.1820">
    <property type="entry name" value="alpha/beta hydrolase"/>
    <property type="match status" value="1"/>
</dbReference>
<keyword evidence="2" id="KW-0378">Hydrolase</keyword>
<dbReference type="InterPro" id="IPR000639">
    <property type="entry name" value="Epox_hydrolase-like"/>
</dbReference>
<evidence type="ECO:0000313" key="3">
    <source>
        <dbReference type="Proteomes" id="UP000070544"/>
    </source>
</evidence>
<dbReference type="PANTHER" id="PTHR43798">
    <property type="entry name" value="MONOACYLGLYCEROL LIPASE"/>
    <property type="match status" value="1"/>
</dbReference>
<dbReference type="AlphaFoldDB" id="A0A139AGB0"/>
<dbReference type="PRINTS" id="PR00412">
    <property type="entry name" value="EPOXHYDRLASE"/>
</dbReference>